<dbReference type="AlphaFoldDB" id="Q5SNM1"/>
<reference evidence="3" key="1">
    <citation type="journal article" date="2005" name="Nature">
        <title>The map-based sequence of the rice genome.</title>
        <authorList>
            <consortium name="International rice genome sequencing project (IRGSP)"/>
            <person name="Matsumoto T."/>
            <person name="Wu J."/>
            <person name="Kanamori H."/>
            <person name="Katayose Y."/>
            <person name="Fujisawa M."/>
            <person name="Namiki N."/>
            <person name="Mizuno H."/>
            <person name="Yamamoto K."/>
            <person name="Antonio B.A."/>
            <person name="Baba T."/>
            <person name="Sakata K."/>
            <person name="Nagamura Y."/>
            <person name="Aoki H."/>
            <person name="Arikawa K."/>
            <person name="Arita K."/>
            <person name="Bito T."/>
            <person name="Chiden Y."/>
            <person name="Fujitsuka N."/>
            <person name="Fukunaka R."/>
            <person name="Hamada M."/>
            <person name="Harada C."/>
            <person name="Hayashi A."/>
            <person name="Hijishita S."/>
            <person name="Honda M."/>
            <person name="Hosokawa S."/>
            <person name="Ichikawa Y."/>
            <person name="Idonuma A."/>
            <person name="Iijima M."/>
            <person name="Ikeda M."/>
            <person name="Ikeno M."/>
            <person name="Ito K."/>
            <person name="Ito S."/>
            <person name="Ito T."/>
            <person name="Ito Y."/>
            <person name="Ito Y."/>
            <person name="Iwabuchi A."/>
            <person name="Kamiya K."/>
            <person name="Karasawa W."/>
            <person name="Kurita K."/>
            <person name="Katagiri S."/>
            <person name="Kikuta A."/>
            <person name="Kobayashi H."/>
            <person name="Kobayashi N."/>
            <person name="Machita K."/>
            <person name="Maehara T."/>
            <person name="Masukawa M."/>
            <person name="Mizubayashi T."/>
            <person name="Mukai Y."/>
            <person name="Nagasaki H."/>
            <person name="Nagata Y."/>
            <person name="Naito S."/>
            <person name="Nakashima M."/>
            <person name="Nakama Y."/>
            <person name="Nakamichi Y."/>
            <person name="Nakamura M."/>
            <person name="Meguro A."/>
            <person name="Negishi M."/>
            <person name="Ohta I."/>
            <person name="Ohta T."/>
            <person name="Okamoto M."/>
            <person name="Ono N."/>
            <person name="Saji S."/>
            <person name="Sakaguchi M."/>
            <person name="Sakai K."/>
            <person name="Shibata M."/>
            <person name="Shimokawa T."/>
            <person name="Song J."/>
            <person name="Takazaki Y."/>
            <person name="Terasawa K."/>
            <person name="Tsugane M."/>
            <person name="Tsuji K."/>
            <person name="Ueda S."/>
            <person name="Waki K."/>
            <person name="Yamagata H."/>
            <person name="Yamamoto M."/>
            <person name="Yamamoto S."/>
            <person name="Yamane H."/>
            <person name="Yoshiki S."/>
            <person name="Yoshihara R."/>
            <person name="Yukawa K."/>
            <person name="Zhong H."/>
            <person name="Yano M."/>
            <person name="Yuan Q."/>
            <person name="Ouyang S."/>
            <person name="Liu J."/>
            <person name="Jones K.M."/>
            <person name="Gansberger K."/>
            <person name="Moffat K."/>
            <person name="Hill J."/>
            <person name="Bera J."/>
            <person name="Fadrosh D."/>
            <person name="Jin S."/>
            <person name="Johri S."/>
            <person name="Kim M."/>
            <person name="Overton L."/>
            <person name="Reardon M."/>
            <person name="Tsitrin T."/>
            <person name="Vuong H."/>
            <person name="Weaver B."/>
            <person name="Ciecko A."/>
            <person name="Tallon L."/>
            <person name="Jackson J."/>
            <person name="Pai G."/>
            <person name="Aken S.V."/>
            <person name="Utterback T."/>
            <person name="Reidmuller S."/>
            <person name="Feldblyum T."/>
            <person name="Hsiao J."/>
            <person name="Zismann V."/>
            <person name="Iobst S."/>
            <person name="de Vazeille A.R."/>
            <person name="Buell C.R."/>
            <person name="Ying K."/>
            <person name="Li Y."/>
            <person name="Lu T."/>
            <person name="Huang Y."/>
            <person name="Zhao Q."/>
            <person name="Feng Q."/>
            <person name="Zhang L."/>
            <person name="Zhu J."/>
            <person name="Weng Q."/>
            <person name="Mu J."/>
            <person name="Lu Y."/>
            <person name="Fan D."/>
            <person name="Liu Y."/>
            <person name="Guan J."/>
            <person name="Zhang Y."/>
            <person name="Yu S."/>
            <person name="Liu X."/>
            <person name="Zhang Y."/>
            <person name="Hong G."/>
            <person name="Han B."/>
            <person name="Choisne N."/>
            <person name="Demange N."/>
            <person name="Orjeda G."/>
            <person name="Samain S."/>
            <person name="Cattolico L."/>
            <person name="Pelletier E."/>
            <person name="Couloux A."/>
            <person name="Segurens B."/>
            <person name="Wincker P."/>
            <person name="D'Hont A."/>
            <person name="Scarpelli C."/>
            <person name="Weissenbach J."/>
            <person name="Salanoubat M."/>
            <person name="Quetier F."/>
            <person name="Yu Y."/>
            <person name="Kim H.R."/>
            <person name="Rambo T."/>
            <person name="Currie J."/>
            <person name="Collura K."/>
            <person name="Luo M."/>
            <person name="Yang T."/>
            <person name="Ammiraju J.S.S."/>
            <person name="Engler F."/>
            <person name="Soderlund C."/>
            <person name="Wing R.A."/>
            <person name="Palmer L.E."/>
            <person name="de la Bastide M."/>
            <person name="Spiegel L."/>
            <person name="Nascimento L."/>
            <person name="Zutavern T."/>
            <person name="O'Shaughnessy A."/>
            <person name="Dike S."/>
            <person name="Dedhia N."/>
            <person name="Preston R."/>
            <person name="Balija V."/>
            <person name="McCombie W.R."/>
            <person name="Chow T."/>
            <person name="Chen H."/>
            <person name="Chung M."/>
            <person name="Chen C."/>
            <person name="Shaw J."/>
            <person name="Wu H."/>
            <person name="Hsiao K."/>
            <person name="Chao Y."/>
            <person name="Chu M."/>
            <person name="Cheng C."/>
            <person name="Hour A."/>
            <person name="Lee P."/>
            <person name="Lin S."/>
            <person name="Lin Y."/>
            <person name="Liou J."/>
            <person name="Liu S."/>
            <person name="Hsing Y."/>
            <person name="Raghuvanshi S."/>
            <person name="Mohanty A."/>
            <person name="Bharti A.K."/>
            <person name="Gaur A."/>
            <person name="Gupta V."/>
            <person name="Kumar D."/>
            <person name="Ravi V."/>
            <person name="Vij S."/>
            <person name="Kapur A."/>
            <person name="Khurana P."/>
            <person name="Khurana P."/>
            <person name="Khurana J.P."/>
            <person name="Tyagi A.K."/>
            <person name="Gaikwad K."/>
            <person name="Singh A."/>
            <person name="Dalal V."/>
            <person name="Srivastava S."/>
            <person name="Dixit A."/>
            <person name="Pal A.K."/>
            <person name="Ghazi I.A."/>
            <person name="Yadav M."/>
            <person name="Pandit A."/>
            <person name="Bhargava A."/>
            <person name="Sureshbabu K."/>
            <person name="Batra K."/>
            <person name="Sharma T.R."/>
            <person name="Mohapatra T."/>
            <person name="Singh N.K."/>
            <person name="Messing J."/>
            <person name="Nelson A.B."/>
            <person name="Fuks G."/>
            <person name="Kavchok S."/>
            <person name="Keizer G."/>
            <person name="Linton E."/>
            <person name="Llaca V."/>
            <person name="Song R."/>
            <person name="Tanyolac B."/>
            <person name="Young S."/>
            <person name="Ho-Il K."/>
            <person name="Hahn J.H."/>
            <person name="Sangsakoo G."/>
            <person name="Vanavichit A."/>
            <person name="de Mattos Luiz.A.T."/>
            <person name="Zimmer P.D."/>
            <person name="Malone G."/>
            <person name="Dellagostin O."/>
            <person name="de Oliveira A.C."/>
            <person name="Bevan M."/>
            <person name="Bancroft I."/>
            <person name="Minx P."/>
            <person name="Cordum H."/>
            <person name="Wilson R."/>
            <person name="Cheng Z."/>
            <person name="Jin W."/>
            <person name="Jiang J."/>
            <person name="Leong S.A."/>
            <person name="Iwama H."/>
            <person name="Gojobori T."/>
            <person name="Itoh T."/>
            <person name="Niimura Y."/>
            <person name="Fujii Y."/>
            <person name="Habara T."/>
            <person name="Sakai H."/>
            <person name="Sato Y."/>
            <person name="Wilson G."/>
            <person name="Kumar K."/>
            <person name="McCouch S."/>
            <person name="Juretic N."/>
            <person name="Hoen D."/>
            <person name="Wright S."/>
            <person name="Bruskiewich R."/>
            <person name="Bureau T."/>
            <person name="Miyao A."/>
            <person name="Hirochika H."/>
            <person name="Nishikawa T."/>
            <person name="Kadowaki K."/>
            <person name="Sugiura M."/>
            <person name="Burr B."/>
            <person name="Sasaki T."/>
        </authorList>
    </citation>
    <scope>NUCLEOTIDE SEQUENCE [LARGE SCALE GENOMIC DNA]</scope>
    <source>
        <strain evidence="3">cv. Nipponbare</strain>
    </source>
</reference>
<dbReference type="Pfam" id="PF00646">
    <property type="entry name" value="F-box"/>
    <property type="match status" value="1"/>
</dbReference>
<dbReference type="Gene3D" id="1.20.1280.50">
    <property type="match status" value="1"/>
</dbReference>
<dbReference type="CDD" id="cd22157">
    <property type="entry name" value="F-box_AtFBW1-like"/>
    <property type="match status" value="1"/>
</dbReference>
<dbReference type="InterPro" id="IPR001810">
    <property type="entry name" value="F-box_dom"/>
</dbReference>
<protein>
    <recommendedName>
        <fullName evidence="1">F-box domain-containing protein</fullName>
    </recommendedName>
</protein>
<dbReference type="PROSITE" id="PS50181">
    <property type="entry name" value="FBOX"/>
    <property type="match status" value="1"/>
</dbReference>
<evidence type="ECO:0000313" key="3">
    <source>
        <dbReference type="Proteomes" id="UP000000763"/>
    </source>
</evidence>
<dbReference type="PANTHER" id="PTHR31672:SF13">
    <property type="entry name" value="F-BOX PROTEIN CPR30-LIKE"/>
    <property type="match status" value="1"/>
</dbReference>
<dbReference type="PANTHER" id="PTHR31672">
    <property type="entry name" value="BNACNNG10540D PROTEIN"/>
    <property type="match status" value="1"/>
</dbReference>
<organism evidence="2 3">
    <name type="scientific">Oryza sativa subsp. japonica</name>
    <name type="common">Rice</name>
    <dbReference type="NCBI Taxonomy" id="39947"/>
    <lineage>
        <taxon>Eukaryota</taxon>
        <taxon>Viridiplantae</taxon>
        <taxon>Streptophyta</taxon>
        <taxon>Embryophyta</taxon>
        <taxon>Tracheophyta</taxon>
        <taxon>Spermatophyta</taxon>
        <taxon>Magnoliopsida</taxon>
        <taxon>Liliopsida</taxon>
        <taxon>Poales</taxon>
        <taxon>Poaceae</taxon>
        <taxon>BOP clade</taxon>
        <taxon>Oryzoideae</taxon>
        <taxon>Oryzeae</taxon>
        <taxon>Oryzinae</taxon>
        <taxon>Oryza</taxon>
        <taxon>Oryza sativa</taxon>
    </lineage>
</organism>
<proteinExistence type="predicted"/>
<dbReference type="Pfam" id="PF07734">
    <property type="entry name" value="FBA_1"/>
    <property type="match status" value="1"/>
</dbReference>
<reference evidence="3" key="2">
    <citation type="journal article" date="2008" name="Nucleic Acids Res.">
        <title>The rice annotation project database (RAP-DB): 2008 update.</title>
        <authorList>
            <consortium name="The rice annotation project (RAP)"/>
        </authorList>
    </citation>
    <scope>GENOME REANNOTATION</scope>
    <source>
        <strain evidence="3">cv. Nipponbare</strain>
    </source>
</reference>
<evidence type="ECO:0000259" key="1">
    <source>
        <dbReference type="PROSITE" id="PS50181"/>
    </source>
</evidence>
<gene>
    <name evidence="2" type="primary">P0675A05.25</name>
</gene>
<dbReference type="InterPro" id="IPR006527">
    <property type="entry name" value="F-box-assoc_dom_typ1"/>
</dbReference>
<dbReference type="SUPFAM" id="SSF81383">
    <property type="entry name" value="F-box domain"/>
    <property type="match status" value="1"/>
</dbReference>
<accession>Q5SNM1</accession>
<dbReference type="EMBL" id="AP002071">
    <property type="protein sequence ID" value="BAD72185.1"/>
    <property type="molecule type" value="Genomic_DNA"/>
</dbReference>
<dbReference type="InterPro" id="IPR017451">
    <property type="entry name" value="F-box-assoc_interact_dom"/>
</dbReference>
<name>Q5SNM1_ORYSJ</name>
<dbReference type="InterPro" id="IPR050796">
    <property type="entry name" value="SCF_F-box_component"/>
</dbReference>
<dbReference type="Proteomes" id="UP000000763">
    <property type="component" value="Chromosome 6"/>
</dbReference>
<dbReference type="InterPro" id="IPR036047">
    <property type="entry name" value="F-box-like_dom_sf"/>
</dbReference>
<feature type="domain" description="F-box" evidence="1">
    <location>
        <begin position="88"/>
        <end position="133"/>
    </location>
</feature>
<dbReference type="NCBIfam" id="TIGR01640">
    <property type="entry name" value="F_box_assoc_1"/>
    <property type="match status" value="1"/>
</dbReference>
<dbReference type="SMART" id="SM00256">
    <property type="entry name" value="FBOX"/>
    <property type="match status" value="1"/>
</dbReference>
<evidence type="ECO:0000313" key="2">
    <source>
        <dbReference type="EMBL" id="BAD72185.1"/>
    </source>
</evidence>
<sequence>MTSSSPRDENLLPLPAACTGSRPARVSHGVHGCQHRRPGYVSPPYHRQVLGLLVNWELNNQMRDHDDDVPVAKRRRRLCVQVQPAGAGAAAAGIPEDIVEEILLRLPVKSVLRFRSVCKSWRAMVADPCFARLQLRHSTAAERRRHPPSMLVLPWWGWRPQRQQMQGTIGFFRYPGHGAAAELAHVRAWWSPTSHAAAADWDDGADWELPLQCNGLVLVFSMEKSLSSSLMFVCNPATKKLAVVPPGTPDAHGNQSVGFGADKSTGKIDMKVVRCFARSDESVGCEVFSLGSPAWRPVADSPCPVRAGAASPCILGAIYWITTAAPTPGMLRFDVRREVFDDFPSPPCVHHDGTSPATATLTELSGNKLCYAHVVAGHTVELWTMAAASAADDGPRWSRHCAVELWRPTQLVVPFADDRHGGIFFNLDLAVIDRHDTQRQVVERVVDMNKEMTYFHSRDKQYYINRGFRWMHHVIQYRESLRAPAGAAEADIVEQIFVCNPCCRTRHAGLLQCPKRFNKRRSQRM</sequence>